<feature type="transmembrane region" description="Helical" evidence="7">
    <location>
        <begin position="179"/>
        <end position="200"/>
    </location>
</feature>
<feature type="transmembrane region" description="Helical" evidence="7">
    <location>
        <begin position="247"/>
        <end position="264"/>
    </location>
</feature>
<reference evidence="10" key="1">
    <citation type="journal article" date="2019" name="Int. J. Syst. Evol. Microbiol.">
        <title>The Global Catalogue of Microorganisms (GCM) 10K type strain sequencing project: providing services to taxonomists for standard genome sequencing and annotation.</title>
        <authorList>
            <consortium name="The Broad Institute Genomics Platform"/>
            <consortium name="The Broad Institute Genome Sequencing Center for Infectious Disease"/>
            <person name="Wu L."/>
            <person name="Ma J."/>
        </authorList>
    </citation>
    <scope>NUCLEOTIDE SEQUENCE [LARGE SCALE GENOMIC DNA]</scope>
    <source>
        <strain evidence="10">IBRC-M 10987</strain>
    </source>
</reference>
<dbReference type="InterPro" id="IPR000620">
    <property type="entry name" value="EamA_dom"/>
</dbReference>
<comment type="caution">
    <text evidence="9">The sequence shown here is derived from an EMBL/GenBank/DDBJ whole genome shotgun (WGS) entry which is preliminary data.</text>
</comment>
<keyword evidence="5 7" id="KW-1133">Transmembrane helix</keyword>
<evidence type="ECO:0000256" key="5">
    <source>
        <dbReference type="ARBA" id="ARBA00022989"/>
    </source>
</evidence>
<name>A0ABV8K7G9_9BACL</name>
<gene>
    <name evidence="9" type="ORF">ACFOZ8_20160</name>
</gene>
<dbReference type="EMBL" id="JBHSAM010000028">
    <property type="protein sequence ID" value="MFC4101969.1"/>
    <property type="molecule type" value="Genomic_DNA"/>
</dbReference>
<evidence type="ECO:0000256" key="6">
    <source>
        <dbReference type="ARBA" id="ARBA00023136"/>
    </source>
</evidence>
<evidence type="ECO:0000256" key="2">
    <source>
        <dbReference type="ARBA" id="ARBA00007362"/>
    </source>
</evidence>
<feature type="transmembrane region" description="Helical" evidence="7">
    <location>
        <begin position="270"/>
        <end position="288"/>
    </location>
</feature>
<dbReference type="SUPFAM" id="SSF103481">
    <property type="entry name" value="Multidrug resistance efflux transporter EmrE"/>
    <property type="match status" value="2"/>
</dbReference>
<organism evidence="9 10">
    <name type="scientific">Paenibacillus xanthanilyticus</name>
    <dbReference type="NCBI Taxonomy" id="1783531"/>
    <lineage>
        <taxon>Bacteria</taxon>
        <taxon>Bacillati</taxon>
        <taxon>Bacillota</taxon>
        <taxon>Bacilli</taxon>
        <taxon>Bacillales</taxon>
        <taxon>Paenibacillaceae</taxon>
        <taxon>Paenibacillus</taxon>
    </lineage>
</organism>
<evidence type="ECO:0000313" key="9">
    <source>
        <dbReference type="EMBL" id="MFC4101969.1"/>
    </source>
</evidence>
<dbReference type="InterPro" id="IPR037185">
    <property type="entry name" value="EmrE-like"/>
</dbReference>
<dbReference type="Proteomes" id="UP001595715">
    <property type="component" value="Unassembled WGS sequence"/>
</dbReference>
<evidence type="ECO:0000256" key="1">
    <source>
        <dbReference type="ARBA" id="ARBA00004651"/>
    </source>
</evidence>
<feature type="domain" description="EamA" evidence="8">
    <location>
        <begin position="6"/>
        <end position="134"/>
    </location>
</feature>
<evidence type="ECO:0000256" key="3">
    <source>
        <dbReference type="ARBA" id="ARBA00022475"/>
    </source>
</evidence>
<evidence type="ECO:0000256" key="4">
    <source>
        <dbReference type="ARBA" id="ARBA00022692"/>
    </source>
</evidence>
<comment type="similarity">
    <text evidence="2">Belongs to the EamA transporter family.</text>
</comment>
<feature type="transmembrane region" description="Helical" evidence="7">
    <location>
        <begin position="144"/>
        <end position="167"/>
    </location>
</feature>
<evidence type="ECO:0000259" key="8">
    <source>
        <dbReference type="Pfam" id="PF00892"/>
    </source>
</evidence>
<dbReference type="RefSeq" id="WP_377720557.1">
    <property type="nucleotide sequence ID" value="NZ_JBHSAM010000028.1"/>
</dbReference>
<keyword evidence="10" id="KW-1185">Reference proteome</keyword>
<evidence type="ECO:0000313" key="10">
    <source>
        <dbReference type="Proteomes" id="UP001595715"/>
    </source>
</evidence>
<keyword evidence="3" id="KW-1003">Cell membrane</keyword>
<accession>A0ABV8K7G9</accession>
<feature type="transmembrane region" description="Helical" evidence="7">
    <location>
        <begin position="29"/>
        <end position="51"/>
    </location>
</feature>
<feature type="transmembrane region" description="Helical" evidence="7">
    <location>
        <begin position="89"/>
        <end position="106"/>
    </location>
</feature>
<dbReference type="PANTHER" id="PTHR32322">
    <property type="entry name" value="INNER MEMBRANE TRANSPORTER"/>
    <property type="match status" value="1"/>
</dbReference>
<evidence type="ECO:0000256" key="7">
    <source>
        <dbReference type="SAM" id="Phobius"/>
    </source>
</evidence>
<dbReference type="Pfam" id="PF00892">
    <property type="entry name" value="EamA"/>
    <property type="match status" value="2"/>
</dbReference>
<dbReference type="InterPro" id="IPR050638">
    <property type="entry name" value="AA-Vitamin_Transporters"/>
</dbReference>
<comment type="subcellular location">
    <subcellularLocation>
        <location evidence="1">Cell membrane</location>
        <topology evidence="1">Multi-pass membrane protein</topology>
    </subcellularLocation>
</comment>
<keyword evidence="6 7" id="KW-0472">Membrane</keyword>
<dbReference type="PANTHER" id="PTHR32322:SF18">
    <property type="entry name" value="S-ADENOSYLMETHIONINE_S-ADENOSYLHOMOCYSTEINE TRANSPORTER"/>
    <property type="match status" value="1"/>
</dbReference>
<feature type="transmembrane region" description="Helical" evidence="7">
    <location>
        <begin position="63"/>
        <end position="83"/>
    </location>
</feature>
<feature type="transmembrane region" description="Helical" evidence="7">
    <location>
        <begin position="118"/>
        <end position="138"/>
    </location>
</feature>
<feature type="transmembrane region" description="Helical" evidence="7">
    <location>
        <begin position="212"/>
        <end position="235"/>
    </location>
</feature>
<proteinExistence type="inferred from homology"/>
<keyword evidence="4 7" id="KW-0812">Transmembrane</keyword>
<feature type="domain" description="EamA" evidence="8">
    <location>
        <begin position="149"/>
        <end position="287"/>
    </location>
</feature>
<protein>
    <submittedName>
        <fullName evidence="9">DMT family transporter</fullName>
    </submittedName>
</protein>
<sequence>MILTAYLLMCAIFGTTFLAIKIGVESGMPPFFSAGLRFFIAGLILFLWLLAKRKATPRMLLDRKLWLIGLGSTFFTFATLYWAEQHIDSGIAAMLSATGPMMILVLQSAVARQSPPGGAFLGCAVGFAGVFVLLLPKLGIGTDALWLLSCLLVLLGELGYAAGSLFTRKVMMEAKKTPPITVNAIQMMFGGLTLLLLSAFTEEIHPAAFGSWAAAGSLIYLIVVGSMLGHSLYAWLLKATNAFFPSTWLYVSPIIALGLGAALYDERLSGYSVAGSALVLAGIVLTNWQEWRLRLRRTTVSRQST</sequence>